<keyword evidence="8" id="KW-0648">Protein biosynthesis</keyword>
<feature type="binding site" evidence="7">
    <location>
        <position position="45"/>
    </location>
    <ligand>
        <name>L-glutamate</name>
        <dbReference type="ChEBI" id="CHEBI:29985"/>
    </ligand>
</feature>
<feature type="binding site" evidence="7">
    <location>
        <begin position="9"/>
        <end position="13"/>
    </location>
    <ligand>
        <name>L-glutamate</name>
        <dbReference type="ChEBI" id="CHEBI:29985"/>
    </ligand>
</feature>
<dbReference type="PANTHER" id="PTHR43311:SF1">
    <property type="entry name" value="GLUTAMYL-Q TRNA(ASP) SYNTHETASE"/>
    <property type="match status" value="1"/>
</dbReference>
<comment type="similarity">
    <text evidence="7">Belongs to the class-I aminoacyl-tRNA synthetase family. GluQ subfamily.</text>
</comment>
<feature type="binding site" evidence="7">
    <location>
        <position position="100"/>
    </location>
    <ligand>
        <name>Zn(2+)</name>
        <dbReference type="ChEBI" id="CHEBI:29105"/>
    </ligand>
</feature>
<dbReference type="PROSITE" id="PS00178">
    <property type="entry name" value="AA_TRNA_LIGASE_I"/>
    <property type="match status" value="1"/>
</dbReference>
<dbReference type="GO" id="GO:0008270">
    <property type="term" value="F:zinc ion binding"/>
    <property type="evidence" value="ECO:0007669"/>
    <property type="project" value="UniProtKB-UniRule"/>
</dbReference>
<dbReference type="Proteomes" id="UP000430146">
    <property type="component" value="Unassembled WGS sequence"/>
</dbReference>
<dbReference type="InterPro" id="IPR020058">
    <property type="entry name" value="Glu/Gln-tRNA-synth_Ib_cat-dom"/>
</dbReference>
<dbReference type="Pfam" id="PF00749">
    <property type="entry name" value="tRNA-synt_1c"/>
    <property type="match status" value="1"/>
</dbReference>
<sequence length="294" mass="32020">MTPPPGAGRFAPSPSADLHIGNLRTAVLAWLFARSTGRRFLMRVEDLDDRTHAEIAERQLADLAALGLTWDGPATRQTDHPHRYAAVVDSLDRRGLLFECYCTRRDIAQAPRAPHAPEGAYPGTCRNLTDAERRARRHQTGRPPALRLRTDTAEFTVHDLLHGDYTGAVDDFVIRRGDGVPAYNLAVVVDDAASGVDQVVRGDDLLTSAPRQAYLARLLGHPVPGYAHVPLVLNAAGTRLAKRDGAVTLAEIGVPKAVHQIGESLGYTSPTVDGMLAEFDPQRLPRGPWVYRPG</sequence>
<dbReference type="GO" id="GO:0005524">
    <property type="term" value="F:ATP binding"/>
    <property type="evidence" value="ECO:0007669"/>
    <property type="project" value="UniProtKB-KW"/>
</dbReference>
<evidence type="ECO:0000256" key="5">
    <source>
        <dbReference type="ARBA" id="ARBA00022840"/>
    </source>
</evidence>
<dbReference type="InterPro" id="IPR000924">
    <property type="entry name" value="Glu/Gln-tRNA-synth"/>
</dbReference>
<evidence type="ECO:0000256" key="6">
    <source>
        <dbReference type="ARBA" id="ARBA00023146"/>
    </source>
</evidence>
<evidence type="ECO:0000256" key="2">
    <source>
        <dbReference type="ARBA" id="ARBA00022723"/>
    </source>
</evidence>
<evidence type="ECO:0000256" key="3">
    <source>
        <dbReference type="ARBA" id="ARBA00022741"/>
    </source>
</evidence>
<dbReference type="RefSeq" id="WP_159229600.1">
    <property type="nucleotide sequence ID" value="NZ_CACSIP010000008.1"/>
</dbReference>
<dbReference type="Gene3D" id="3.40.50.620">
    <property type="entry name" value="HUPs"/>
    <property type="match status" value="1"/>
</dbReference>
<keyword evidence="6 7" id="KW-0030">Aminoacyl-tRNA synthetase</keyword>
<name>A0A5S9PCM0_MYCVN</name>
<feature type="short sequence motif" description="'HIGH' region" evidence="7">
    <location>
        <begin position="12"/>
        <end position="22"/>
    </location>
</feature>
<dbReference type="SUPFAM" id="SSF52374">
    <property type="entry name" value="Nucleotidylyl transferase"/>
    <property type="match status" value="1"/>
</dbReference>
<dbReference type="PANTHER" id="PTHR43311">
    <property type="entry name" value="GLUTAMATE--TRNA LIGASE"/>
    <property type="match status" value="1"/>
</dbReference>
<comment type="cofactor">
    <cofactor evidence="7">
        <name>Zn(2+)</name>
        <dbReference type="ChEBI" id="CHEBI:29105"/>
    </cofactor>
    <text evidence="7">Binds 1 zinc ion per subunit.</text>
</comment>
<dbReference type="GO" id="GO:0006424">
    <property type="term" value="P:glutamyl-tRNA aminoacylation"/>
    <property type="evidence" value="ECO:0007669"/>
    <property type="project" value="InterPro"/>
</dbReference>
<dbReference type="InterPro" id="IPR049940">
    <property type="entry name" value="GluQ/Sye"/>
</dbReference>
<dbReference type="GO" id="GO:0006400">
    <property type="term" value="P:tRNA modification"/>
    <property type="evidence" value="ECO:0007669"/>
    <property type="project" value="InterPro"/>
</dbReference>
<keyword evidence="4 7" id="KW-0862">Zinc</keyword>
<keyword evidence="5 7" id="KW-0067">ATP-binding</keyword>
<feature type="binding site" evidence="7">
    <location>
        <position position="125"/>
    </location>
    <ligand>
        <name>Zn(2+)</name>
        <dbReference type="ChEBI" id="CHEBI:29105"/>
    </ligand>
</feature>
<evidence type="ECO:0000259" key="9">
    <source>
        <dbReference type="Pfam" id="PF00749"/>
    </source>
</evidence>
<reference evidence="10 11" key="1">
    <citation type="submission" date="2019-11" db="EMBL/GenBank/DDBJ databases">
        <authorList>
            <person name="Holert J."/>
        </authorList>
    </citation>
    <scope>NUCLEOTIDE SEQUENCE [LARGE SCALE GENOMIC DNA]</scope>
    <source>
        <strain evidence="10">BC8_1</strain>
    </source>
</reference>
<feature type="domain" description="Glutamyl/glutaminyl-tRNA synthetase class Ib catalytic" evidence="9">
    <location>
        <begin position="9"/>
        <end position="248"/>
    </location>
</feature>
<proteinExistence type="inferred from homology"/>
<comment type="function">
    <text evidence="7">Catalyzes the tRNA-independent activation of glutamate in presence of ATP and the subsequent transfer of glutamate onto a tRNA(Asp). Glutamate is transferred on the 2-amino-5-(4,5-dihydroxy-2-cyclopenten-1-yl) moiety of the queuosine in the wobble position of the QUC anticodon.</text>
</comment>
<keyword evidence="2 7" id="KW-0479">Metal-binding</keyword>
<feature type="binding site" evidence="7">
    <location>
        <position position="121"/>
    </location>
    <ligand>
        <name>Zn(2+)</name>
        <dbReference type="ChEBI" id="CHEBI:29105"/>
    </ligand>
</feature>
<accession>A0A5S9PCM0</accession>
<dbReference type="GO" id="GO:0004818">
    <property type="term" value="F:glutamate-tRNA ligase activity"/>
    <property type="evidence" value="ECO:0007669"/>
    <property type="project" value="TreeGrafter"/>
</dbReference>
<dbReference type="NCBIfam" id="TIGR03838">
    <property type="entry name" value="queuosine_YadB"/>
    <property type="match status" value="1"/>
</dbReference>
<feature type="binding site" evidence="7">
    <location>
        <position position="201"/>
    </location>
    <ligand>
        <name>L-glutamate</name>
        <dbReference type="ChEBI" id="CHEBI:29985"/>
    </ligand>
</feature>
<dbReference type="OrthoDB" id="9807503at2"/>
<dbReference type="InterPro" id="IPR014729">
    <property type="entry name" value="Rossmann-like_a/b/a_fold"/>
</dbReference>
<keyword evidence="3 7" id="KW-0547">Nucleotide-binding</keyword>
<keyword evidence="11" id="KW-1185">Reference proteome</keyword>
<dbReference type="AlphaFoldDB" id="A0A5S9PCM0"/>
<dbReference type="InterPro" id="IPR001412">
    <property type="entry name" value="aa-tRNA-synth_I_CS"/>
</dbReference>
<dbReference type="NCBIfam" id="NF004315">
    <property type="entry name" value="PRK05710.1-4"/>
    <property type="match status" value="1"/>
</dbReference>
<dbReference type="GO" id="GO:0005829">
    <property type="term" value="C:cytosol"/>
    <property type="evidence" value="ECO:0007669"/>
    <property type="project" value="TreeGrafter"/>
</dbReference>
<feature type="short sequence motif" description="'KMSKS' region" evidence="7">
    <location>
        <begin position="239"/>
        <end position="243"/>
    </location>
</feature>
<evidence type="ECO:0000256" key="1">
    <source>
        <dbReference type="ARBA" id="ARBA00022598"/>
    </source>
</evidence>
<dbReference type="InterPro" id="IPR022380">
    <property type="entry name" value="Glu-Q_tRNA(Asp)_Synthase"/>
</dbReference>
<feature type="binding site" evidence="7">
    <location>
        <position position="102"/>
    </location>
    <ligand>
        <name>Zn(2+)</name>
        <dbReference type="ChEBI" id="CHEBI:29105"/>
    </ligand>
</feature>
<dbReference type="EC" id="6.1.1.-" evidence="7"/>
<evidence type="ECO:0000256" key="8">
    <source>
        <dbReference type="RuleBase" id="RU363037"/>
    </source>
</evidence>
<feature type="binding site" evidence="7">
    <location>
        <position position="183"/>
    </location>
    <ligand>
        <name>L-glutamate</name>
        <dbReference type="ChEBI" id="CHEBI:29985"/>
    </ligand>
</feature>
<keyword evidence="1 7" id="KW-0436">Ligase</keyword>
<dbReference type="PRINTS" id="PR00987">
    <property type="entry name" value="TRNASYNTHGLU"/>
</dbReference>
<gene>
    <name evidence="10" type="primary">gltX_1</name>
    <name evidence="7" type="synonym">gluQ</name>
    <name evidence="10" type="ORF">AELLOGFF_03328</name>
</gene>
<dbReference type="EMBL" id="CACSIP010000008">
    <property type="protein sequence ID" value="CAA0101565.1"/>
    <property type="molecule type" value="Genomic_DNA"/>
</dbReference>
<evidence type="ECO:0000313" key="10">
    <source>
        <dbReference type="EMBL" id="CAA0101565.1"/>
    </source>
</evidence>
<organism evidence="10 11">
    <name type="scientific">Mycolicibacterium vanbaalenii</name>
    <name type="common">Mycobacterium vanbaalenii</name>
    <dbReference type="NCBI Taxonomy" id="110539"/>
    <lineage>
        <taxon>Bacteria</taxon>
        <taxon>Bacillati</taxon>
        <taxon>Actinomycetota</taxon>
        <taxon>Actinomycetes</taxon>
        <taxon>Mycobacteriales</taxon>
        <taxon>Mycobacteriaceae</taxon>
        <taxon>Mycolicibacterium</taxon>
    </lineage>
</organism>
<dbReference type="HAMAP" id="MF_01428">
    <property type="entry name" value="Glu_Q_tRNA_synth"/>
    <property type="match status" value="1"/>
</dbReference>
<evidence type="ECO:0000313" key="11">
    <source>
        <dbReference type="Proteomes" id="UP000430146"/>
    </source>
</evidence>
<protein>
    <recommendedName>
        <fullName evidence="7">Glutamyl-Q tRNA(Asp) synthetase</fullName>
        <shortName evidence="7">Glu-Q-RSs</shortName>
        <ecNumber evidence="7">6.1.1.-</ecNumber>
    </recommendedName>
</protein>
<evidence type="ECO:0000256" key="4">
    <source>
        <dbReference type="ARBA" id="ARBA00022833"/>
    </source>
</evidence>
<feature type="binding site" evidence="7">
    <location>
        <position position="242"/>
    </location>
    <ligand>
        <name>ATP</name>
        <dbReference type="ChEBI" id="CHEBI:30616"/>
    </ligand>
</feature>
<evidence type="ECO:0000256" key="7">
    <source>
        <dbReference type="HAMAP-Rule" id="MF_01428"/>
    </source>
</evidence>